<dbReference type="PANTHER" id="PTHR12110:SF41">
    <property type="entry name" value="INOSOSE DEHYDRATASE"/>
    <property type="match status" value="1"/>
</dbReference>
<proteinExistence type="predicted"/>
<dbReference type="EMBL" id="JAFBCF010000001">
    <property type="protein sequence ID" value="MBM7799473.1"/>
    <property type="molecule type" value="Genomic_DNA"/>
</dbReference>
<name>A0ABS2RLC8_9ACTN</name>
<dbReference type="InterPro" id="IPR050312">
    <property type="entry name" value="IolE/XylAMocC-like"/>
</dbReference>
<gene>
    <name evidence="2" type="ORF">JOE57_002394</name>
</gene>
<comment type="caution">
    <text evidence="2">The sequence shown here is derived from an EMBL/GenBank/DDBJ whole genome shotgun (WGS) entry which is preliminary data.</text>
</comment>
<dbReference type="Gene3D" id="3.20.20.150">
    <property type="entry name" value="Divalent-metal-dependent TIM barrel enzymes"/>
    <property type="match status" value="1"/>
</dbReference>
<dbReference type="PANTHER" id="PTHR12110">
    <property type="entry name" value="HYDROXYPYRUVATE ISOMERASE"/>
    <property type="match status" value="1"/>
</dbReference>
<dbReference type="Proteomes" id="UP000704762">
    <property type="component" value="Unassembled WGS sequence"/>
</dbReference>
<keyword evidence="3" id="KW-1185">Reference proteome</keyword>
<organism evidence="2 3">
    <name type="scientific">Microlunatus panaciterrae</name>
    <dbReference type="NCBI Taxonomy" id="400768"/>
    <lineage>
        <taxon>Bacteria</taxon>
        <taxon>Bacillati</taxon>
        <taxon>Actinomycetota</taxon>
        <taxon>Actinomycetes</taxon>
        <taxon>Propionibacteriales</taxon>
        <taxon>Propionibacteriaceae</taxon>
        <taxon>Microlunatus</taxon>
    </lineage>
</organism>
<dbReference type="RefSeq" id="WP_204918263.1">
    <property type="nucleotide sequence ID" value="NZ_BAAAQP010000003.1"/>
</dbReference>
<reference evidence="2 3" key="1">
    <citation type="submission" date="2021-01" db="EMBL/GenBank/DDBJ databases">
        <title>Sequencing the genomes of 1000 actinobacteria strains.</title>
        <authorList>
            <person name="Klenk H.-P."/>
        </authorList>
    </citation>
    <scope>NUCLEOTIDE SEQUENCE [LARGE SCALE GENOMIC DNA]</scope>
    <source>
        <strain evidence="2 3">DSM 18662</strain>
    </source>
</reference>
<dbReference type="InterPro" id="IPR036237">
    <property type="entry name" value="Xyl_isomerase-like_sf"/>
</dbReference>
<accession>A0ABS2RLC8</accession>
<dbReference type="SUPFAM" id="SSF51658">
    <property type="entry name" value="Xylose isomerase-like"/>
    <property type="match status" value="1"/>
</dbReference>
<protein>
    <submittedName>
        <fullName evidence="2">D-psicose/D-tagatose/L-ribulose 3-epimerase</fullName>
        <ecNumber evidence="2">5.1.3.30</ecNumber>
        <ecNumber evidence="2">5.1.3.31</ecNumber>
    </submittedName>
</protein>
<dbReference type="Pfam" id="PF01261">
    <property type="entry name" value="AP_endonuc_2"/>
    <property type="match status" value="1"/>
</dbReference>
<dbReference type="EC" id="5.1.3.31" evidence="2"/>
<evidence type="ECO:0000313" key="3">
    <source>
        <dbReference type="Proteomes" id="UP000704762"/>
    </source>
</evidence>
<evidence type="ECO:0000259" key="1">
    <source>
        <dbReference type="Pfam" id="PF01261"/>
    </source>
</evidence>
<dbReference type="GO" id="GO:0016853">
    <property type="term" value="F:isomerase activity"/>
    <property type="evidence" value="ECO:0007669"/>
    <property type="project" value="UniProtKB-KW"/>
</dbReference>
<feature type="domain" description="Xylose isomerase-like TIM barrel" evidence="1">
    <location>
        <begin position="36"/>
        <end position="263"/>
    </location>
</feature>
<dbReference type="InterPro" id="IPR013022">
    <property type="entry name" value="Xyl_isomerase-like_TIM-brl"/>
</dbReference>
<keyword evidence="2" id="KW-0413">Isomerase</keyword>
<dbReference type="EC" id="5.1.3.30" evidence="2"/>
<evidence type="ECO:0000313" key="2">
    <source>
        <dbReference type="EMBL" id="MBM7799473.1"/>
    </source>
</evidence>
<sequence length="298" mass="32707">MTTAAEATSLADRLPIAVNTFVWHSPVNDVLLAETLDKLSRWGYDGVEIACEDVGDWDPGRAGELLQSLGLRSVVGAVFGPGRELACAEASVIEATQDYVRAVIDIAERQGAPMVIGPMYTSVGRTWRMSADERRAALEQLRESLAPLCDYAGARGVRLAVEPLNRYETSLLTTAEQVMELIDPLPAETIGVNLDTYHMNIEEKSFRDAFDVVGARLLHLQVCGNDRGAPGEDHLDWEDIRSCLQRIGYRGMLGFESFTADNASIATAASIWRPFAPTQDELAQRALTHLTAWRAGWT</sequence>